<proteinExistence type="inferred from homology"/>
<name>A0A2G9GZS3_9LAMI</name>
<dbReference type="GO" id="GO:1990904">
    <property type="term" value="C:ribonucleoprotein complex"/>
    <property type="evidence" value="ECO:0007669"/>
    <property type="project" value="UniProtKB-KW"/>
</dbReference>
<evidence type="ECO:0000256" key="2">
    <source>
        <dbReference type="ARBA" id="ARBA00022980"/>
    </source>
</evidence>
<gene>
    <name evidence="5" type="ORF">CDL12_16898</name>
</gene>
<protein>
    <submittedName>
        <fullName evidence="5">Uncharacterized protein</fullName>
    </submittedName>
</protein>
<dbReference type="STRING" id="429701.A0A2G9GZS3"/>
<feature type="region of interest" description="Disordered" evidence="4">
    <location>
        <begin position="138"/>
        <end position="185"/>
    </location>
</feature>
<organism evidence="5 6">
    <name type="scientific">Handroanthus impetiginosus</name>
    <dbReference type="NCBI Taxonomy" id="429701"/>
    <lineage>
        <taxon>Eukaryota</taxon>
        <taxon>Viridiplantae</taxon>
        <taxon>Streptophyta</taxon>
        <taxon>Embryophyta</taxon>
        <taxon>Tracheophyta</taxon>
        <taxon>Spermatophyta</taxon>
        <taxon>Magnoliopsida</taxon>
        <taxon>eudicotyledons</taxon>
        <taxon>Gunneridae</taxon>
        <taxon>Pentapetalae</taxon>
        <taxon>asterids</taxon>
        <taxon>lamiids</taxon>
        <taxon>Lamiales</taxon>
        <taxon>Bignoniaceae</taxon>
        <taxon>Crescentiina</taxon>
        <taxon>Tabebuia alliance</taxon>
        <taxon>Handroanthus</taxon>
    </lineage>
</organism>
<evidence type="ECO:0000313" key="5">
    <source>
        <dbReference type="EMBL" id="PIN10510.1"/>
    </source>
</evidence>
<reference evidence="6" key="1">
    <citation type="journal article" date="2018" name="Gigascience">
        <title>Genome assembly of the Pink Ipe (Handroanthus impetiginosus, Bignoniaceae), a highly valued, ecologically keystone Neotropical timber forest tree.</title>
        <authorList>
            <person name="Silva-Junior O.B."/>
            <person name="Grattapaglia D."/>
            <person name="Novaes E."/>
            <person name="Collevatti R.G."/>
        </authorList>
    </citation>
    <scope>NUCLEOTIDE SEQUENCE [LARGE SCALE GENOMIC DNA]</scope>
    <source>
        <strain evidence="6">cv. UFG-1</strain>
    </source>
</reference>
<dbReference type="AlphaFoldDB" id="A0A2G9GZS3"/>
<comment type="similarity">
    <text evidence="1">Belongs to the bacterial ribosomal protein bS21 family.</text>
</comment>
<keyword evidence="2" id="KW-0689">Ribosomal protein</keyword>
<dbReference type="NCBIfam" id="TIGR00030">
    <property type="entry name" value="S21p"/>
    <property type="match status" value="1"/>
</dbReference>
<evidence type="ECO:0000256" key="3">
    <source>
        <dbReference type="ARBA" id="ARBA00023274"/>
    </source>
</evidence>
<dbReference type="GO" id="GO:0006412">
    <property type="term" value="P:translation"/>
    <property type="evidence" value="ECO:0007669"/>
    <property type="project" value="InterPro"/>
</dbReference>
<comment type="caution">
    <text evidence="5">The sequence shown here is derived from an EMBL/GenBank/DDBJ whole genome shotgun (WGS) entry which is preliminary data.</text>
</comment>
<dbReference type="Pfam" id="PF01165">
    <property type="entry name" value="Ribosomal_S21"/>
    <property type="match status" value="1"/>
</dbReference>
<dbReference type="GO" id="GO:0005840">
    <property type="term" value="C:ribosome"/>
    <property type="evidence" value="ECO:0007669"/>
    <property type="project" value="UniProtKB-KW"/>
</dbReference>
<dbReference type="OrthoDB" id="785538at2759"/>
<evidence type="ECO:0000256" key="1">
    <source>
        <dbReference type="ARBA" id="ARBA00006640"/>
    </source>
</evidence>
<dbReference type="PRINTS" id="PR00976">
    <property type="entry name" value="RIBOSOMALS21"/>
</dbReference>
<dbReference type="InterPro" id="IPR038380">
    <property type="entry name" value="Ribosomal_bS21_sf"/>
</dbReference>
<keyword evidence="6" id="KW-1185">Reference proteome</keyword>
<accession>A0A2G9GZS3</accession>
<feature type="compositionally biased region" description="Basic residues" evidence="4">
    <location>
        <begin position="141"/>
        <end position="159"/>
    </location>
</feature>
<dbReference type="PANTHER" id="PTHR21109">
    <property type="entry name" value="MITOCHONDRIAL 28S RIBOSOMAL PROTEIN S21"/>
    <property type="match status" value="1"/>
</dbReference>
<evidence type="ECO:0000256" key="4">
    <source>
        <dbReference type="SAM" id="MobiDB-lite"/>
    </source>
</evidence>
<evidence type="ECO:0000313" key="6">
    <source>
        <dbReference type="Proteomes" id="UP000231279"/>
    </source>
</evidence>
<dbReference type="Proteomes" id="UP000231279">
    <property type="component" value="Unassembled WGS sequence"/>
</dbReference>
<dbReference type="GO" id="GO:0003735">
    <property type="term" value="F:structural constituent of ribosome"/>
    <property type="evidence" value="ECO:0007669"/>
    <property type="project" value="InterPro"/>
</dbReference>
<dbReference type="InterPro" id="IPR001911">
    <property type="entry name" value="Ribosomal_bS21"/>
</dbReference>
<dbReference type="Gene3D" id="1.20.5.1150">
    <property type="entry name" value="Ribosomal protein S8"/>
    <property type="match status" value="1"/>
</dbReference>
<keyword evidence="3" id="KW-0687">Ribonucleoprotein</keyword>
<sequence>MALSKLNPVSFLPQSPFPSSKSPPTPIPLVPSRNPFTLHLKTQFVNPFLQPKFPLKTSIKVEEKESPHRKVYKNPDSLCVAFPSLAFSNTLLFSSTYNVQVIVDEDEPDDQLISRFRREVLKAGVLQECKRRRFFETTQDKRKRKTREAARRNRKRRQQPKVSKQGEVENSKKKRTAYDSDDDNWNFFYVDLPYT</sequence>
<dbReference type="EMBL" id="NKXS01003209">
    <property type="protein sequence ID" value="PIN10510.1"/>
    <property type="molecule type" value="Genomic_DNA"/>
</dbReference>
<dbReference type="PANTHER" id="PTHR21109:SF27">
    <property type="entry name" value="30S RIBOSOMAL PROTEIN S21, CHLOROPLASTIC"/>
    <property type="match status" value="1"/>
</dbReference>
<dbReference type="HAMAP" id="MF_00358">
    <property type="entry name" value="Ribosomal_bS21"/>
    <property type="match status" value="1"/>
</dbReference>